<dbReference type="InterPro" id="IPR011009">
    <property type="entry name" value="Kinase-like_dom_sf"/>
</dbReference>
<dbReference type="GO" id="GO:0005524">
    <property type="term" value="F:ATP binding"/>
    <property type="evidence" value="ECO:0007669"/>
    <property type="project" value="UniProtKB-KW"/>
</dbReference>
<keyword evidence="4" id="KW-0547">Nucleotide-binding</keyword>
<comment type="catalytic activity">
    <reaction evidence="8">
        <text>L-seryl-[protein] + ATP = O-phospho-L-seryl-[protein] + ADP + H(+)</text>
        <dbReference type="Rhea" id="RHEA:17989"/>
        <dbReference type="Rhea" id="RHEA-COMP:9863"/>
        <dbReference type="Rhea" id="RHEA-COMP:11604"/>
        <dbReference type="ChEBI" id="CHEBI:15378"/>
        <dbReference type="ChEBI" id="CHEBI:29999"/>
        <dbReference type="ChEBI" id="CHEBI:30616"/>
        <dbReference type="ChEBI" id="CHEBI:83421"/>
        <dbReference type="ChEBI" id="CHEBI:456216"/>
        <dbReference type="EC" id="2.7.11.1"/>
    </reaction>
</comment>
<dbReference type="Pfam" id="PF01163">
    <property type="entry name" value="RIO1"/>
    <property type="match status" value="1"/>
</dbReference>
<accession>A0A6C0KUV5</accession>
<organism evidence="10">
    <name type="scientific">viral metagenome</name>
    <dbReference type="NCBI Taxonomy" id="1070528"/>
    <lineage>
        <taxon>unclassified sequences</taxon>
        <taxon>metagenomes</taxon>
        <taxon>organismal metagenomes</taxon>
    </lineage>
</organism>
<evidence type="ECO:0000256" key="3">
    <source>
        <dbReference type="ARBA" id="ARBA00022679"/>
    </source>
</evidence>
<keyword evidence="5" id="KW-0418">Kinase</keyword>
<name>A0A6C0KUV5_9ZZZZ</name>
<dbReference type="SUPFAM" id="SSF56112">
    <property type="entry name" value="Protein kinase-like (PK-like)"/>
    <property type="match status" value="1"/>
</dbReference>
<dbReference type="EC" id="2.7.11.1" evidence="1"/>
<feature type="domain" description="RIO-type" evidence="9">
    <location>
        <begin position="109"/>
        <end position="190"/>
    </location>
</feature>
<proteinExistence type="predicted"/>
<evidence type="ECO:0000313" key="10">
    <source>
        <dbReference type="EMBL" id="QHU21011.1"/>
    </source>
</evidence>
<dbReference type="Gene3D" id="1.10.510.10">
    <property type="entry name" value="Transferase(Phosphotransferase) domain 1"/>
    <property type="match status" value="1"/>
</dbReference>
<dbReference type="GO" id="GO:0004674">
    <property type="term" value="F:protein serine/threonine kinase activity"/>
    <property type="evidence" value="ECO:0007669"/>
    <property type="project" value="UniProtKB-KW"/>
</dbReference>
<comment type="catalytic activity">
    <reaction evidence="7">
        <text>L-threonyl-[protein] + ATP = O-phospho-L-threonyl-[protein] + ADP + H(+)</text>
        <dbReference type="Rhea" id="RHEA:46608"/>
        <dbReference type="Rhea" id="RHEA-COMP:11060"/>
        <dbReference type="Rhea" id="RHEA-COMP:11605"/>
        <dbReference type="ChEBI" id="CHEBI:15378"/>
        <dbReference type="ChEBI" id="CHEBI:30013"/>
        <dbReference type="ChEBI" id="CHEBI:30616"/>
        <dbReference type="ChEBI" id="CHEBI:61977"/>
        <dbReference type="ChEBI" id="CHEBI:456216"/>
        <dbReference type="EC" id="2.7.11.1"/>
    </reaction>
</comment>
<evidence type="ECO:0000256" key="6">
    <source>
        <dbReference type="ARBA" id="ARBA00022840"/>
    </source>
</evidence>
<evidence type="ECO:0000256" key="5">
    <source>
        <dbReference type="ARBA" id="ARBA00022777"/>
    </source>
</evidence>
<evidence type="ECO:0000259" key="9">
    <source>
        <dbReference type="Pfam" id="PF01163"/>
    </source>
</evidence>
<evidence type="ECO:0000256" key="7">
    <source>
        <dbReference type="ARBA" id="ARBA00047899"/>
    </source>
</evidence>
<keyword evidence="2" id="KW-0723">Serine/threonine-protein kinase</keyword>
<keyword evidence="3" id="KW-0808">Transferase</keyword>
<evidence type="ECO:0000256" key="2">
    <source>
        <dbReference type="ARBA" id="ARBA00022527"/>
    </source>
</evidence>
<evidence type="ECO:0000256" key="1">
    <source>
        <dbReference type="ARBA" id="ARBA00012513"/>
    </source>
</evidence>
<dbReference type="InterPro" id="IPR018934">
    <property type="entry name" value="RIO_dom"/>
</dbReference>
<keyword evidence="6" id="KW-0067">ATP-binding</keyword>
<evidence type="ECO:0000256" key="8">
    <source>
        <dbReference type="ARBA" id="ARBA00048679"/>
    </source>
</evidence>
<reference evidence="10" key="1">
    <citation type="journal article" date="2020" name="Nature">
        <title>Giant virus diversity and host interactions through global metagenomics.</title>
        <authorList>
            <person name="Schulz F."/>
            <person name="Roux S."/>
            <person name="Paez-Espino D."/>
            <person name="Jungbluth S."/>
            <person name="Walsh D.A."/>
            <person name="Denef V.J."/>
            <person name="McMahon K.D."/>
            <person name="Konstantinidis K.T."/>
            <person name="Eloe-Fadrosh E.A."/>
            <person name="Kyrpides N.C."/>
            <person name="Woyke T."/>
        </authorList>
    </citation>
    <scope>NUCLEOTIDE SEQUENCE</scope>
    <source>
        <strain evidence="10">GVMAG-S-3300013094-100</strain>
    </source>
</reference>
<protein>
    <recommendedName>
        <fullName evidence="1">non-specific serine/threonine protein kinase</fullName>
        <ecNumber evidence="1">2.7.11.1</ecNumber>
    </recommendedName>
</protein>
<sequence length="290" mass="33850">MNANALYKRSSSVSSTKYILNCSEKITENNPTTKDWLNNLKFLKTISRTKSEQMTHKKILEGVLMKKHDVVIKISDTEENLKYEYDIYQKLVEYKVKGILHYICYFECMDNIKNINEKRDGICEGTGNNTRILVMEYIKNKSFGLYAWENSNQIKSCLKQLLCTCLDAFLKCGFIHGDLNCNNILIKNTKSTTVTYIINGKVIIIPLYGFKIKLMDFESSKTGGTIKQFYKDFRYKFASSFTEYIGGEVEFINNQAVKKLYDLFVKYYEECIHNKDSLWVFDLFPIIDKL</sequence>
<evidence type="ECO:0000256" key="4">
    <source>
        <dbReference type="ARBA" id="ARBA00022741"/>
    </source>
</evidence>
<dbReference type="EMBL" id="MN740977">
    <property type="protein sequence ID" value="QHU21011.1"/>
    <property type="molecule type" value="Genomic_DNA"/>
</dbReference>
<dbReference type="AlphaFoldDB" id="A0A6C0KUV5"/>